<comment type="caution">
    <text evidence="5">The sequence shown here is derived from an EMBL/GenBank/DDBJ whole genome shotgun (WGS) entry which is preliminary data.</text>
</comment>
<dbReference type="InterPro" id="IPR050330">
    <property type="entry name" value="Bact_OuterMem_StrucFunc"/>
</dbReference>
<sequence length="191" mass="21101">MSHWSGVRFIVSVGFLFSFAASTWAWVDLDNDGVPDVKDACLGTKVGVLVNSSGCHVMNGQDKICLFTVDDGLYPETCTQATPLVLNFEFAKADVMFVQWQVFTRIKSFLLEHDVNLCLVGHTDSIGSEAGNVELSNLRAANVKRILVDDLGFKPERFIVKGMADKAPIASNVQPEGRAINRRVELFVEFE</sequence>
<dbReference type="OrthoDB" id="9805832at2"/>
<dbReference type="InterPro" id="IPR006664">
    <property type="entry name" value="OMP_bac"/>
</dbReference>
<dbReference type="EMBL" id="VKGK01000043">
    <property type="protein sequence ID" value="TRY11834.1"/>
    <property type="molecule type" value="Genomic_DNA"/>
</dbReference>
<dbReference type="SUPFAM" id="SSF103647">
    <property type="entry name" value="TSP type-3 repeat"/>
    <property type="match status" value="1"/>
</dbReference>
<dbReference type="AlphaFoldDB" id="A0A553JH97"/>
<evidence type="ECO:0000313" key="6">
    <source>
        <dbReference type="Proteomes" id="UP000318126"/>
    </source>
</evidence>
<dbReference type="SUPFAM" id="SSF103088">
    <property type="entry name" value="OmpA-like"/>
    <property type="match status" value="1"/>
</dbReference>
<evidence type="ECO:0000256" key="2">
    <source>
        <dbReference type="ARBA" id="ARBA00023136"/>
    </source>
</evidence>
<dbReference type="InterPro" id="IPR006665">
    <property type="entry name" value="OmpA-like"/>
</dbReference>
<dbReference type="Pfam" id="PF00691">
    <property type="entry name" value="OmpA"/>
    <property type="match status" value="1"/>
</dbReference>
<proteinExistence type="predicted"/>
<dbReference type="RefSeq" id="WP_144042489.1">
    <property type="nucleotide sequence ID" value="NZ_BMPL01000049.1"/>
</dbReference>
<dbReference type="CDD" id="cd07185">
    <property type="entry name" value="OmpA_C-like"/>
    <property type="match status" value="1"/>
</dbReference>
<keyword evidence="2 3" id="KW-0472">Membrane</keyword>
<dbReference type="PRINTS" id="PR01021">
    <property type="entry name" value="OMPADOMAIN"/>
</dbReference>
<dbReference type="PROSITE" id="PS51123">
    <property type="entry name" value="OMPA_2"/>
    <property type="match status" value="1"/>
</dbReference>
<dbReference type="Gene3D" id="3.30.1330.60">
    <property type="entry name" value="OmpA-like domain"/>
    <property type="match status" value="1"/>
</dbReference>
<name>A0A553JH97_SHEHA</name>
<evidence type="ECO:0000259" key="4">
    <source>
        <dbReference type="PROSITE" id="PS51123"/>
    </source>
</evidence>
<feature type="domain" description="OmpA-like" evidence="4">
    <location>
        <begin position="75"/>
        <end position="191"/>
    </location>
</feature>
<evidence type="ECO:0000256" key="1">
    <source>
        <dbReference type="ARBA" id="ARBA00004442"/>
    </source>
</evidence>
<organism evidence="5 6">
    <name type="scientific">Shewanella hanedai</name>
    <name type="common">Alteromonas hanedai</name>
    <dbReference type="NCBI Taxonomy" id="25"/>
    <lineage>
        <taxon>Bacteria</taxon>
        <taxon>Pseudomonadati</taxon>
        <taxon>Pseudomonadota</taxon>
        <taxon>Gammaproteobacteria</taxon>
        <taxon>Alteromonadales</taxon>
        <taxon>Shewanellaceae</taxon>
        <taxon>Shewanella</taxon>
    </lineage>
</organism>
<dbReference type="GO" id="GO:0009279">
    <property type="term" value="C:cell outer membrane"/>
    <property type="evidence" value="ECO:0007669"/>
    <property type="project" value="UniProtKB-SubCell"/>
</dbReference>
<accession>A0A553JH97</accession>
<protein>
    <submittedName>
        <fullName evidence="5">OmpA family protein</fullName>
    </submittedName>
</protein>
<evidence type="ECO:0000313" key="5">
    <source>
        <dbReference type="EMBL" id="TRY11834.1"/>
    </source>
</evidence>
<evidence type="ECO:0000256" key="3">
    <source>
        <dbReference type="PROSITE-ProRule" id="PRU00473"/>
    </source>
</evidence>
<dbReference type="Proteomes" id="UP000318126">
    <property type="component" value="Unassembled WGS sequence"/>
</dbReference>
<reference evidence="6" key="1">
    <citation type="submission" date="2019-07" db="EMBL/GenBank/DDBJ databases">
        <title>Shewanella sp. YLB-08 draft genomic sequence.</title>
        <authorList>
            <person name="Yu L."/>
        </authorList>
    </citation>
    <scope>NUCLEOTIDE SEQUENCE [LARGE SCALE GENOMIC DNA]</scope>
    <source>
        <strain evidence="6">JCM 20706</strain>
    </source>
</reference>
<dbReference type="InterPro" id="IPR036737">
    <property type="entry name" value="OmpA-like_sf"/>
</dbReference>
<dbReference type="PANTHER" id="PTHR30329">
    <property type="entry name" value="STATOR ELEMENT OF FLAGELLAR MOTOR COMPLEX"/>
    <property type="match status" value="1"/>
</dbReference>
<comment type="subcellular location">
    <subcellularLocation>
        <location evidence="1">Cell outer membrane</location>
    </subcellularLocation>
</comment>
<dbReference type="GO" id="GO:0005509">
    <property type="term" value="F:calcium ion binding"/>
    <property type="evidence" value="ECO:0007669"/>
    <property type="project" value="InterPro"/>
</dbReference>
<dbReference type="InterPro" id="IPR028974">
    <property type="entry name" value="TSP_type-3_rpt"/>
</dbReference>
<dbReference type="PANTHER" id="PTHR30329:SF20">
    <property type="entry name" value="EXPORTED PROTEIN"/>
    <property type="match status" value="1"/>
</dbReference>
<gene>
    <name evidence="5" type="ORF">FN961_22965</name>
</gene>
<keyword evidence="6" id="KW-1185">Reference proteome</keyword>